<dbReference type="Pfam" id="PF02458">
    <property type="entry name" value="Transferase"/>
    <property type="match status" value="1"/>
</dbReference>
<dbReference type="OrthoDB" id="21502at2759"/>
<dbReference type="InterPro" id="IPR023213">
    <property type="entry name" value="CAT-like_dom_sf"/>
</dbReference>
<evidence type="ECO:0000313" key="6">
    <source>
        <dbReference type="Proteomes" id="UP001149079"/>
    </source>
</evidence>
<reference evidence="5" key="2">
    <citation type="journal article" date="2023" name="IMA Fungus">
        <title>Comparative genomic study of the Penicillium genus elucidates a diverse pangenome and 15 lateral gene transfer events.</title>
        <authorList>
            <person name="Petersen C."/>
            <person name="Sorensen T."/>
            <person name="Nielsen M.R."/>
            <person name="Sondergaard T.E."/>
            <person name="Sorensen J.L."/>
            <person name="Fitzpatrick D.A."/>
            <person name="Frisvad J.C."/>
            <person name="Nielsen K.L."/>
        </authorList>
    </citation>
    <scope>NUCLEOTIDE SEQUENCE</scope>
    <source>
        <strain evidence="5">IBT 22155</strain>
    </source>
</reference>
<dbReference type="AlphaFoldDB" id="A0A9W9L8S3"/>
<evidence type="ECO:0000256" key="4">
    <source>
        <dbReference type="ARBA" id="ARBA00023315"/>
    </source>
</evidence>
<dbReference type="Gene3D" id="3.30.559.10">
    <property type="entry name" value="Chloramphenicol acetyltransferase-like domain"/>
    <property type="match status" value="2"/>
</dbReference>
<feature type="non-terminal residue" evidence="5">
    <location>
        <position position="1"/>
    </location>
</feature>
<dbReference type="PANTHER" id="PTHR31896:SF69">
    <property type="entry name" value="FAMILY REGULATORY PROTEIN, PUTATIVE (AFU_ORTHOLOGUE AFUA_3G14730)-RELATED"/>
    <property type="match status" value="1"/>
</dbReference>
<dbReference type="RefSeq" id="XP_056524792.1">
    <property type="nucleotide sequence ID" value="XM_056662679.1"/>
</dbReference>
<gene>
    <name evidence="5" type="ORF">N7515_001935</name>
</gene>
<keyword evidence="4" id="KW-0012">Acyltransferase</keyword>
<comment type="similarity">
    <text evidence="2">Belongs to the plant acyltransferase family.</text>
</comment>
<reference evidence="5" key="1">
    <citation type="submission" date="2022-11" db="EMBL/GenBank/DDBJ databases">
        <authorList>
            <person name="Petersen C."/>
        </authorList>
    </citation>
    <scope>NUCLEOTIDE SEQUENCE</scope>
    <source>
        <strain evidence="5">IBT 22155</strain>
    </source>
</reference>
<evidence type="ECO:0000256" key="1">
    <source>
        <dbReference type="ARBA" id="ARBA00005179"/>
    </source>
</evidence>
<protein>
    <submittedName>
        <fullName evidence="5">Transferase</fullName>
    </submittedName>
</protein>
<dbReference type="GeneID" id="81401849"/>
<comment type="pathway">
    <text evidence="1">Secondary metabolite biosynthesis.</text>
</comment>
<dbReference type="Proteomes" id="UP001149079">
    <property type="component" value="Unassembled WGS sequence"/>
</dbReference>
<sequence>MLFGRKPAMEPIPGDRVQPLHFFENSLLVQGNNMAVSLVFDAVLDPEILRQSLEGLVKRDGWQRLGGRLRKNASGKIEWHIPAEFTADRPAISFAHVDHGIAAAAHPAAAKIPTPQDRPCVTGDPDALEGLAWEPGYKPNGINDYLTSDIPVLGLRVNSFTDKTIVVLQWQHVAFDALGMQYVVEAWSLMLWGKADEVLTPCGLDSDPFDCLATGSRPVSEKHILAERKVGLGGLLRWGLGYGVDMVVRSKENRMVCIPESYWRPQLDKALEELRAEALANGEDVSKVFLTENDVLTAWILRCTVAEMGMSPGRTVAASIAMSLRKHFEGDLLPAATEHPYVGNAFGWANVLVTAGEVTSQPLSWLARQVRRAINEQGTRAQHEAYYAMVRTSGTGLPIVIFGDGGMAQVGFSNWSNAGLFNLDFSPARRGGQDDSAPCRPSYVQENHGPVKPADGFFILGKDDKGNYWTSACKVKGQWAKFEEQLKKFDTSDT</sequence>
<evidence type="ECO:0000256" key="3">
    <source>
        <dbReference type="ARBA" id="ARBA00022679"/>
    </source>
</evidence>
<name>A0A9W9L8S3_9EURO</name>
<accession>A0A9W9L8S3</accession>
<organism evidence="5 6">
    <name type="scientific">Penicillium bovifimosum</name>
    <dbReference type="NCBI Taxonomy" id="126998"/>
    <lineage>
        <taxon>Eukaryota</taxon>
        <taxon>Fungi</taxon>
        <taxon>Dikarya</taxon>
        <taxon>Ascomycota</taxon>
        <taxon>Pezizomycotina</taxon>
        <taxon>Eurotiomycetes</taxon>
        <taxon>Eurotiomycetidae</taxon>
        <taxon>Eurotiales</taxon>
        <taxon>Aspergillaceae</taxon>
        <taxon>Penicillium</taxon>
    </lineage>
</organism>
<dbReference type="PANTHER" id="PTHR31896">
    <property type="entry name" value="FAMILY REGULATORY PROTEIN, PUTATIVE (AFU_ORTHOLOGUE AFUA_3G14730)-RELATED"/>
    <property type="match status" value="1"/>
</dbReference>
<dbReference type="InterPro" id="IPR051283">
    <property type="entry name" value="Sec_Metabolite_Acyltrans"/>
</dbReference>
<dbReference type="EMBL" id="JAPQKL010000002">
    <property type="protein sequence ID" value="KAJ5143148.1"/>
    <property type="molecule type" value="Genomic_DNA"/>
</dbReference>
<evidence type="ECO:0000256" key="2">
    <source>
        <dbReference type="ARBA" id="ARBA00009861"/>
    </source>
</evidence>
<proteinExistence type="inferred from homology"/>
<keyword evidence="6" id="KW-1185">Reference proteome</keyword>
<comment type="caution">
    <text evidence="5">The sequence shown here is derived from an EMBL/GenBank/DDBJ whole genome shotgun (WGS) entry which is preliminary data.</text>
</comment>
<dbReference type="GO" id="GO:0016746">
    <property type="term" value="F:acyltransferase activity"/>
    <property type="evidence" value="ECO:0007669"/>
    <property type="project" value="UniProtKB-KW"/>
</dbReference>
<keyword evidence="3 5" id="KW-0808">Transferase</keyword>
<evidence type="ECO:0000313" key="5">
    <source>
        <dbReference type="EMBL" id="KAJ5143148.1"/>
    </source>
</evidence>